<organism evidence="3 4">
    <name type="scientific">Oceanobacillus neutriphilus</name>
    <dbReference type="NCBI Taxonomy" id="531815"/>
    <lineage>
        <taxon>Bacteria</taxon>
        <taxon>Bacillati</taxon>
        <taxon>Bacillota</taxon>
        <taxon>Bacilli</taxon>
        <taxon>Bacillales</taxon>
        <taxon>Bacillaceae</taxon>
        <taxon>Oceanobacillus</taxon>
    </lineage>
</organism>
<dbReference type="EMBL" id="BMLW01000015">
    <property type="protein sequence ID" value="GGP15522.1"/>
    <property type="molecule type" value="Genomic_DNA"/>
</dbReference>
<feature type="transmembrane region" description="Helical" evidence="1">
    <location>
        <begin position="139"/>
        <end position="160"/>
    </location>
</feature>
<comment type="caution">
    <text evidence="3">The sequence shown here is derived from an EMBL/GenBank/DDBJ whole genome shotgun (WGS) entry which is preliminary data.</text>
</comment>
<name>A0ABQ2P121_9BACI</name>
<dbReference type="InterPro" id="IPR006976">
    <property type="entry name" value="VanZ-like"/>
</dbReference>
<proteinExistence type="predicted"/>
<evidence type="ECO:0000313" key="4">
    <source>
        <dbReference type="Proteomes" id="UP000641206"/>
    </source>
</evidence>
<keyword evidence="1" id="KW-1133">Transmembrane helix</keyword>
<protein>
    <recommendedName>
        <fullName evidence="2">VanZ-like domain-containing protein</fullName>
    </recommendedName>
</protein>
<accession>A0ABQ2P121</accession>
<keyword evidence="4" id="KW-1185">Reference proteome</keyword>
<dbReference type="RefSeq" id="WP_188737147.1">
    <property type="nucleotide sequence ID" value="NZ_BMLW01000015.1"/>
</dbReference>
<keyword evidence="1" id="KW-0812">Transmembrane</keyword>
<feature type="transmembrane region" description="Helical" evidence="1">
    <location>
        <begin position="83"/>
        <end position="101"/>
    </location>
</feature>
<evidence type="ECO:0000256" key="1">
    <source>
        <dbReference type="SAM" id="Phobius"/>
    </source>
</evidence>
<sequence>MKRMKLMNSILVPALFALYVYAIFKIILFKFDPINITFLISRLQRNLDNPDYILSGLQSGNFILFKTISNYVQITSIHHITNLVGNIVIFIPFGFFILLLSKSKVNSLVVVAALSLCLSLCLECLQVIFAIGSFDVDDLVLNTFGGLLGYCVFKLINFPLKAA</sequence>
<dbReference type="InterPro" id="IPR053150">
    <property type="entry name" value="Teicoplanin_resist-assoc"/>
</dbReference>
<dbReference type="Proteomes" id="UP000641206">
    <property type="component" value="Unassembled WGS sequence"/>
</dbReference>
<evidence type="ECO:0000313" key="3">
    <source>
        <dbReference type="EMBL" id="GGP15522.1"/>
    </source>
</evidence>
<feature type="transmembrane region" description="Helical" evidence="1">
    <location>
        <begin position="108"/>
        <end position="133"/>
    </location>
</feature>
<dbReference type="PANTHER" id="PTHR36834">
    <property type="entry name" value="MEMBRANE PROTEIN-RELATED"/>
    <property type="match status" value="1"/>
</dbReference>
<keyword evidence="1" id="KW-0472">Membrane</keyword>
<gene>
    <name evidence="3" type="ORF">GCM10011346_43750</name>
</gene>
<evidence type="ECO:0000259" key="2">
    <source>
        <dbReference type="Pfam" id="PF04892"/>
    </source>
</evidence>
<dbReference type="PANTHER" id="PTHR36834:SF1">
    <property type="entry name" value="INTEGRAL MEMBRANE PROTEIN"/>
    <property type="match status" value="1"/>
</dbReference>
<feature type="domain" description="VanZ-like" evidence="2">
    <location>
        <begin position="16"/>
        <end position="156"/>
    </location>
</feature>
<dbReference type="Pfam" id="PF04892">
    <property type="entry name" value="VanZ"/>
    <property type="match status" value="1"/>
</dbReference>
<reference evidence="4" key="1">
    <citation type="journal article" date="2019" name="Int. J. Syst. Evol. Microbiol.">
        <title>The Global Catalogue of Microorganisms (GCM) 10K type strain sequencing project: providing services to taxonomists for standard genome sequencing and annotation.</title>
        <authorList>
            <consortium name="The Broad Institute Genomics Platform"/>
            <consortium name="The Broad Institute Genome Sequencing Center for Infectious Disease"/>
            <person name="Wu L."/>
            <person name="Ma J."/>
        </authorList>
    </citation>
    <scope>NUCLEOTIDE SEQUENCE [LARGE SCALE GENOMIC DNA]</scope>
    <source>
        <strain evidence="4">CGMCC 1.7693</strain>
    </source>
</reference>